<dbReference type="PROSITE" id="PS50293">
    <property type="entry name" value="TPR_REGION"/>
    <property type="match status" value="1"/>
</dbReference>
<feature type="region of interest" description="Disordered" evidence="5">
    <location>
        <begin position="95"/>
        <end position="124"/>
    </location>
</feature>
<keyword evidence="4" id="KW-0802">TPR repeat</keyword>
<feature type="compositionally biased region" description="Basic and acidic residues" evidence="5">
    <location>
        <begin position="98"/>
        <end position="122"/>
    </location>
</feature>
<reference evidence="6" key="1">
    <citation type="submission" date="2022-06" db="EMBL/GenBank/DDBJ databases">
        <title>New cyanobacteria of genus Symplocastrum in benthos of Lake Baikal.</title>
        <authorList>
            <person name="Sorokovikova E."/>
            <person name="Tikhonova I."/>
            <person name="Krasnopeev A."/>
            <person name="Evseev P."/>
            <person name="Gladkikh A."/>
            <person name="Belykh O."/>
        </authorList>
    </citation>
    <scope>NUCLEOTIDE SEQUENCE</scope>
    <source>
        <strain evidence="6">BBK-W-15</strain>
    </source>
</reference>
<name>A0AAE3KQ06_9CYAN</name>
<dbReference type="SUPFAM" id="SSF52540">
    <property type="entry name" value="P-loop containing nucleoside triphosphate hydrolases"/>
    <property type="match status" value="1"/>
</dbReference>
<dbReference type="Pfam" id="PF13424">
    <property type="entry name" value="TPR_12"/>
    <property type="match status" value="1"/>
</dbReference>
<keyword evidence="2" id="KW-0963">Cytoplasm</keyword>
<sequence>MLQENEPVAISAMGGIGKTELALQYALRYSQIDVGAKHFYRGGVCWLLARGLDLGIQIVDFARVYLGLNPPEDFDLQQRVAYCWRNWHYPPNPPYQGGDKELSSYQGGDKELSSYQGGDKELSSYQGGEQEISSYQGREQKIFSDVLVVIDDVIDYEKVKPYLPREARFKVLMTTRLELPAPIVRLDLQVLTGEAALDLLKSLIGEERVGAELEVGENICKWLGYLPLGLELVGRYLMRKLDLSLAEMLSRLEAKQLQQLGLKKPKSEATMTGQLGVRDAFELSWLELNKSGQELGLYLSLFALAPIPWQLVEECLPDIDSEELEETRDYSLVYFHLIQRSEKDTYQLHPLIREFLIAKGEELGIADDWKQRFCQVMVGKAEKIPQTPTLEDIEKVNLAIPHIAAAATTQQDWLRDDDLIWPFVALGRFYEGKGFYQEAVPWREDCLSVTRKRLGENHPDVATSLNNLALLYDNQGRYDEAEPLYKESLE</sequence>
<evidence type="ECO:0000256" key="3">
    <source>
        <dbReference type="ARBA" id="ARBA00022737"/>
    </source>
</evidence>
<evidence type="ECO:0000256" key="5">
    <source>
        <dbReference type="SAM" id="MobiDB-lite"/>
    </source>
</evidence>
<dbReference type="Proteomes" id="UP001204953">
    <property type="component" value="Unassembled WGS sequence"/>
</dbReference>
<dbReference type="RefSeq" id="WP_254014787.1">
    <property type="nucleotide sequence ID" value="NZ_JAMZMM010000468.1"/>
</dbReference>
<evidence type="ECO:0000313" key="6">
    <source>
        <dbReference type="EMBL" id="MCP2732060.1"/>
    </source>
</evidence>
<keyword evidence="3" id="KW-0677">Repeat</keyword>
<dbReference type="SUPFAM" id="SSF48452">
    <property type="entry name" value="TPR-like"/>
    <property type="match status" value="1"/>
</dbReference>
<gene>
    <name evidence="6" type="ORF">NJ959_26890</name>
</gene>
<feature type="non-terminal residue" evidence="6">
    <location>
        <position position="490"/>
    </location>
</feature>
<keyword evidence="7" id="KW-1185">Reference proteome</keyword>
<organism evidence="6 7">
    <name type="scientific">Limnofasciculus baicalensis BBK-W-15</name>
    <dbReference type="NCBI Taxonomy" id="2699891"/>
    <lineage>
        <taxon>Bacteria</taxon>
        <taxon>Bacillati</taxon>
        <taxon>Cyanobacteriota</taxon>
        <taxon>Cyanophyceae</taxon>
        <taxon>Coleofasciculales</taxon>
        <taxon>Coleofasciculaceae</taxon>
        <taxon>Limnofasciculus</taxon>
        <taxon>Limnofasciculus baicalensis</taxon>
    </lineage>
</organism>
<proteinExistence type="predicted"/>
<dbReference type="InterPro" id="IPR011990">
    <property type="entry name" value="TPR-like_helical_dom_sf"/>
</dbReference>
<dbReference type="GO" id="GO:0007018">
    <property type="term" value="P:microtubule-based movement"/>
    <property type="evidence" value="ECO:0007669"/>
    <property type="project" value="TreeGrafter"/>
</dbReference>
<dbReference type="AlphaFoldDB" id="A0AAE3KQ06"/>
<evidence type="ECO:0000256" key="1">
    <source>
        <dbReference type="ARBA" id="ARBA00004496"/>
    </source>
</evidence>
<evidence type="ECO:0000256" key="4">
    <source>
        <dbReference type="ARBA" id="ARBA00022803"/>
    </source>
</evidence>
<evidence type="ECO:0000313" key="7">
    <source>
        <dbReference type="Proteomes" id="UP001204953"/>
    </source>
</evidence>
<comment type="caution">
    <text evidence="6">The sequence shown here is derived from an EMBL/GenBank/DDBJ whole genome shotgun (WGS) entry which is preliminary data.</text>
</comment>
<dbReference type="GO" id="GO:0019894">
    <property type="term" value="F:kinesin binding"/>
    <property type="evidence" value="ECO:0007669"/>
    <property type="project" value="TreeGrafter"/>
</dbReference>
<dbReference type="InterPro" id="IPR002151">
    <property type="entry name" value="Kinesin_light"/>
</dbReference>
<dbReference type="Gene3D" id="1.25.40.10">
    <property type="entry name" value="Tetratricopeptide repeat domain"/>
    <property type="match status" value="1"/>
</dbReference>
<dbReference type="GO" id="GO:0043531">
    <property type="term" value="F:ADP binding"/>
    <property type="evidence" value="ECO:0007669"/>
    <property type="project" value="InterPro"/>
</dbReference>
<dbReference type="InterPro" id="IPR027417">
    <property type="entry name" value="P-loop_NTPase"/>
</dbReference>
<accession>A0AAE3KQ06</accession>
<dbReference type="GO" id="GO:0005871">
    <property type="term" value="C:kinesin complex"/>
    <property type="evidence" value="ECO:0007669"/>
    <property type="project" value="InterPro"/>
</dbReference>
<protein>
    <submittedName>
        <fullName evidence="6">Tetratricopeptide repeat protein</fullName>
    </submittedName>
</protein>
<dbReference type="PANTHER" id="PTHR45783:SF3">
    <property type="entry name" value="KINESIN LIGHT CHAIN"/>
    <property type="match status" value="1"/>
</dbReference>
<dbReference type="PANTHER" id="PTHR45783">
    <property type="entry name" value="KINESIN LIGHT CHAIN"/>
    <property type="match status" value="1"/>
</dbReference>
<dbReference type="GO" id="GO:0005737">
    <property type="term" value="C:cytoplasm"/>
    <property type="evidence" value="ECO:0007669"/>
    <property type="project" value="UniProtKB-SubCell"/>
</dbReference>
<dbReference type="Gene3D" id="3.40.50.300">
    <property type="entry name" value="P-loop containing nucleotide triphosphate hydrolases"/>
    <property type="match status" value="1"/>
</dbReference>
<dbReference type="EMBL" id="JAMZMM010000468">
    <property type="protein sequence ID" value="MCP2732060.1"/>
    <property type="molecule type" value="Genomic_DNA"/>
</dbReference>
<evidence type="ECO:0000256" key="2">
    <source>
        <dbReference type="ARBA" id="ARBA00022490"/>
    </source>
</evidence>
<comment type="subcellular location">
    <subcellularLocation>
        <location evidence="1">Cytoplasm</location>
    </subcellularLocation>
</comment>